<feature type="region of interest" description="Disordered" evidence="19">
    <location>
        <begin position="698"/>
        <end position="743"/>
    </location>
</feature>
<evidence type="ECO:0000256" key="8">
    <source>
        <dbReference type="ARBA" id="ARBA00022759"/>
    </source>
</evidence>
<evidence type="ECO:0000256" key="11">
    <source>
        <dbReference type="ARBA" id="ARBA00022842"/>
    </source>
</evidence>
<evidence type="ECO:0000256" key="7">
    <source>
        <dbReference type="ARBA" id="ARBA00022750"/>
    </source>
</evidence>
<dbReference type="PANTHER" id="PTHR42648">
    <property type="entry name" value="TRANSPOSASE, PUTATIVE-RELATED"/>
    <property type="match status" value="1"/>
</dbReference>
<keyword evidence="11" id="KW-0460">Magnesium</keyword>
<dbReference type="SUPFAM" id="SSF53098">
    <property type="entry name" value="Ribonuclease H-like"/>
    <property type="match status" value="1"/>
</dbReference>
<evidence type="ECO:0000256" key="18">
    <source>
        <dbReference type="PROSITE-ProRule" id="PRU00047"/>
    </source>
</evidence>
<sequence>MPARRRRQDHDYDQEDRNRNQRHRVLAASGGALPSNVRKLSGPENYLSWKFNMRMLLLHEGLWGYVAGTEQEPDPSLDGRALAKICLYVEEAAQVNIPSDVHTAKGAWDALQKAFEAKGLGRKMFLQMRIFNAKLEQFGTVREYIDEVMSTARQLHEIGSPLPDEYVGVIMLNNLGSKYESFVLAIENSGVQVTSELVRDRLLSHNVRMSDEPGTSATALFAGRGRARSSSNPKPKWEPKCYGCGGLGHMKRECPSKKKESNNSDSNSSKDKGSNSSGGNDGNKNKSGGKKPEGGGGKKTCMYAAMAAAKGLGNVAVTVGGNQRTIEGVQFVPNLAANLLSVNQMAVKGWRLVFDESRCRIFHKDNFEVGGTVEMSARAEDGVYLLDTAKVKERHQASLATESSKQDQFDLWHRRLAHLNSCQMKQLRDGLATGIDFPDSESFDCVACLQGKMRKKPFPKKSKPTRGKELLDLIVSDVCGPMETPSWGGALYFITFTDAFSRKTFVYFLRAKSEAVSKFKEFKALVENQTGKRIKCLRTDNGKEYDNTSMLSFLKAEGIEYQTTVPYNPQQAGIAERLNQTLNDKARSMIIFAGMDMRYWAEGVNTATYIKNRVPTRALSGVTPEQVWTGEKPDISHFKVFGCECHVLVPKEKRKKYDPKSKPHWFIGYCERSKGYLVVPHDSPGCVTVARDVHFVETRFPNSSENPPERKETDPSGEPEIFQSTNPSSDPDSVDDPGWNPSTIEETELDQQHQDGNGAGCPQRIKKLPAHLSNDMILYLALESGVGQADPITVKEAMERGDAELWKKAMTSEYQSMMDNEAWTLVDRPDVNVVKCKWVFKVKRSANGSDCRYKARLVAKGFTQRPGVDYFETHSPVARQAAIRLLFALAAEKVMQVHHLDVNTAFLHGELKEDVYMEQPEGFVSKGNAGKVCKLTKAIYGLRQASRVWYENVCATMAELGYEKSMIEPCIFFKRSGDDITVVALYVDDFFFFGRLQVELSRIKEALAERFSVKDLGEATECLGMRVSRVKNGFKLDQRRYAEEVLRRFDMDQAYPVSTPLDNAVTPPAANSDPVDQKKYQELVGSLMYLAICTRPDLAFPVSYLSQFNSCPSKESWCQARRTLKYLCGSVNHSLMFQQTGRELAAYTDADHYNLTGKSYTGFLFTLAGGPVVWEAKKQRHSTRSSAGSEYIAISDTSAELMAVRNFLRELHPDFCPEQVTLYNDSKSAQAMVLHDTKRSRHIHVHYHYVRQFIDEGSLKVEFMPGQDMPADFLTKPLNRVKLQRCLKAIGLMMAD</sequence>
<dbReference type="Pfam" id="PF25597">
    <property type="entry name" value="SH3_retrovirus"/>
    <property type="match status" value="1"/>
</dbReference>
<evidence type="ECO:0000256" key="2">
    <source>
        <dbReference type="ARBA" id="ARBA00022612"/>
    </source>
</evidence>
<keyword evidence="2" id="KW-1188">Viral release from host cell</keyword>
<evidence type="ECO:0000256" key="15">
    <source>
        <dbReference type="ARBA" id="ARBA00023113"/>
    </source>
</evidence>
<dbReference type="InterPro" id="IPR043502">
    <property type="entry name" value="DNA/RNA_pol_sf"/>
</dbReference>
<dbReference type="PANTHER" id="PTHR42648:SF11">
    <property type="entry name" value="TRANSPOSON TY4-P GAG-POL POLYPROTEIN"/>
    <property type="match status" value="1"/>
</dbReference>
<dbReference type="SUPFAM" id="SSF56672">
    <property type="entry name" value="DNA/RNA polymerases"/>
    <property type="match status" value="1"/>
</dbReference>
<evidence type="ECO:0000256" key="4">
    <source>
        <dbReference type="ARBA" id="ARBA00022722"/>
    </source>
</evidence>
<dbReference type="InterPro" id="IPR025724">
    <property type="entry name" value="GAG-pre-integrase_dom"/>
</dbReference>
<comment type="function">
    <text evidence="1">The aspartyl protease (PR) mediates the proteolytic cleavages of the Gag and Gag-Pol polyproteins after assembly of the VLP.</text>
</comment>
<dbReference type="PROSITE" id="PS50994">
    <property type="entry name" value="INTEGRASE"/>
    <property type="match status" value="1"/>
</dbReference>
<evidence type="ECO:0000256" key="3">
    <source>
        <dbReference type="ARBA" id="ARBA00022670"/>
    </source>
</evidence>
<keyword evidence="10" id="KW-0067">ATP-binding</keyword>
<keyword evidence="18" id="KW-0862">Zinc</keyword>
<dbReference type="GO" id="GO:0008270">
    <property type="term" value="F:zinc ion binding"/>
    <property type="evidence" value="ECO:0007669"/>
    <property type="project" value="UniProtKB-KW"/>
</dbReference>
<name>A0AAV7X3L7_9NEOP</name>
<feature type="domain" description="Integrase catalytic" evidence="21">
    <location>
        <begin position="460"/>
        <end position="632"/>
    </location>
</feature>
<gene>
    <name evidence="22" type="ORF">ONE63_011389</name>
</gene>
<dbReference type="Pfam" id="PF22936">
    <property type="entry name" value="Pol_BBD"/>
    <property type="match status" value="1"/>
</dbReference>
<comment type="caution">
    <text evidence="22">The sequence shown here is derived from an EMBL/GenBank/DDBJ whole genome shotgun (WGS) entry which is preliminary data.</text>
</comment>
<dbReference type="Proteomes" id="UP001075354">
    <property type="component" value="Unassembled WGS sequence"/>
</dbReference>
<feature type="compositionally biased region" description="Basic and acidic residues" evidence="19">
    <location>
        <begin position="250"/>
        <end position="273"/>
    </location>
</feature>
<evidence type="ECO:0000256" key="17">
    <source>
        <dbReference type="ARBA" id="ARBA00023268"/>
    </source>
</evidence>
<dbReference type="InterPro" id="IPR054722">
    <property type="entry name" value="PolX-like_BBD"/>
</dbReference>
<organism evidence="22 23">
    <name type="scientific">Megalurothrips usitatus</name>
    <name type="common">bean blossom thrips</name>
    <dbReference type="NCBI Taxonomy" id="439358"/>
    <lineage>
        <taxon>Eukaryota</taxon>
        <taxon>Metazoa</taxon>
        <taxon>Ecdysozoa</taxon>
        <taxon>Arthropoda</taxon>
        <taxon>Hexapoda</taxon>
        <taxon>Insecta</taxon>
        <taxon>Pterygota</taxon>
        <taxon>Neoptera</taxon>
        <taxon>Paraneoptera</taxon>
        <taxon>Thysanoptera</taxon>
        <taxon>Terebrantia</taxon>
        <taxon>Thripoidea</taxon>
        <taxon>Thripidae</taxon>
        <taxon>Megalurothrips</taxon>
    </lineage>
</organism>
<evidence type="ECO:0000256" key="13">
    <source>
        <dbReference type="ARBA" id="ARBA00022918"/>
    </source>
</evidence>
<keyword evidence="14" id="KW-0548">Nucleotidyltransferase</keyword>
<dbReference type="Gene3D" id="3.30.420.10">
    <property type="entry name" value="Ribonuclease H-like superfamily/Ribonuclease H"/>
    <property type="match status" value="1"/>
</dbReference>
<dbReference type="GO" id="GO:0005524">
    <property type="term" value="F:ATP binding"/>
    <property type="evidence" value="ECO:0007669"/>
    <property type="project" value="UniProtKB-KW"/>
</dbReference>
<keyword evidence="7" id="KW-0064">Aspartyl protease</keyword>
<keyword evidence="3" id="KW-0645">Protease</keyword>
<keyword evidence="23" id="KW-1185">Reference proteome</keyword>
<keyword evidence="15" id="KW-0917">Virion maturation</keyword>
<evidence type="ECO:0000256" key="5">
    <source>
        <dbReference type="ARBA" id="ARBA00022723"/>
    </source>
</evidence>
<reference evidence="22" key="1">
    <citation type="submission" date="2022-12" db="EMBL/GenBank/DDBJ databases">
        <title>Chromosome-level genome assembly of the bean flower thrips Megalurothrips usitatus.</title>
        <authorList>
            <person name="Ma L."/>
            <person name="Liu Q."/>
            <person name="Li H."/>
            <person name="Cai W."/>
        </authorList>
    </citation>
    <scope>NUCLEOTIDE SEQUENCE</scope>
    <source>
        <strain evidence="22">Cailab_2022a</strain>
    </source>
</reference>
<dbReference type="InterPro" id="IPR001584">
    <property type="entry name" value="Integrase_cat-core"/>
</dbReference>
<keyword evidence="12" id="KW-0229">DNA integration</keyword>
<feature type="region of interest" description="Disordered" evidence="19">
    <location>
        <begin position="209"/>
        <end position="296"/>
    </location>
</feature>
<dbReference type="InterPro" id="IPR001878">
    <property type="entry name" value="Znf_CCHC"/>
</dbReference>
<keyword evidence="17" id="KW-0511">Multifunctional enzyme</keyword>
<evidence type="ECO:0000256" key="12">
    <source>
        <dbReference type="ARBA" id="ARBA00022908"/>
    </source>
</evidence>
<keyword evidence="14" id="KW-0239">DNA-directed DNA polymerase</keyword>
<dbReference type="GO" id="GO:0042575">
    <property type="term" value="C:DNA polymerase complex"/>
    <property type="evidence" value="ECO:0007669"/>
    <property type="project" value="UniProtKB-ARBA"/>
</dbReference>
<evidence type="ECO:0000259" key="21">
    <source>
        <dbReference type="PROSITE" id="PS50994"/>
    </source>
</evidence>
<feature type="region of interest" description="Disordered" evidence="19">
    <location>
        <begin position="1"/>
        <end position="21"/>
    </location>
</feature>
<evidence type="ECO:0000256" key="6">
    <source>
        <dbReference type="ARBA" id="ARBA00022741"/>
    </source>
</evidence>
<dbReference type="InterPro" id="IPR057670">
    <property type="entry name" value="SH3_retrovirus"/>
</dbReference>
<keyword evidence="5" id="KW-0479">Metal-binding</keyword>
<keyword evidence="8" id="KW-0255">Endonuclease</keyword>
<dbReference type="InterPro" id="IPR036875">
    <property type="entry name" value="Znf_CCHC_sf"/>
</dbReference>
<dbReference type="SMART" id="SM00343">
    <property type="entry name" value="ZnF_C2HC"/>
    <property type="match status" value="1"/>
</dbReference>
<dbReference type="GO" id="GO:0003676">
    <property type="term" value="F:nucleic acid binding"/>
    <property type="evidence" value="ECO:0007669"/>
    <property type="project" value="InterPro"/>
</dbReference>
<keyword evidence="4" id="KW-0540">Nuclease</keyword>
<evidence type="ECO:0000256" key="10">
    <source>
        <dbReference type="ARBA" id="ARBA00022840"/>
    </source>
</evidence>
<evidence type="ECO:0008006" key="24">
    <source>
        <dbReference type="Google" id="ProtNLM"/>
    </source>
</evidence>
<dbReference type="GO" id="GO:0003887">
    <property type="term" value="F:DNA-directed DNA polymerase activity"/>
    <property type="evidence" value="ECO:0007669"/>
    <property type="project" value="UniProtKB-KW"/>
</dbReference>
<keyword evidence="14" id="KW-0808">Transferase</keyword>
<evidence type="ECO:0000313" key="22">
    <source>
        <dbReference type="EMBL" id="KAJ1519008.1"/>
    </source>
</evidence>
<dbReference type="CDD" id="cd09272">
    <property type="entry name" value="RNase_HI_RT_Ty1"/>
    <property type="match status" value="1"/>
</dbReference>
<dbReference type="Pfam" id="PF07727">
    <property type="entry name" value="RVT_2"/>
    <property type="match status" value="1"/>
</dbReference>
<evidence type="ECO:0000313" key="23">
    <source>
        <dbReference type="Proteomes" id="UP001075354"/>
    </source>
</evidence>
<keyword evidence="16" id="KW-0233">DNA recombination</keyword>
<dbReference type="GO" id="GO:0004519">
    <property type="term" value="F:endonuclease activity"/>
    <property type="evidence" value="ECO:0007669"/>
    <property type="project" value="UniProtKB-KW"/>
</dbReference>
<dbReference type="EMBL" id="JAPTSV010000795">
    <property type="protein sequence ID" value="KAJ1519008.1"/>
    <property type="molecule type" value="Genomic_DNA"/>
</dbReference>
<protein>
    <recommendedName>
        <fullName evidence="24">Retrovirus-related Pol polyprotein from transposon TNT 1-94</fullName>
    </recommendedName>
</protein>
<dbReference type="InterPro" id="IPR012337">
    <property type="entry name" value="RNaseH-like_sf"/>
</dbReference>
<dbReference type="GO" id="GO:0015074">
    <property type="term" value="P:DNA integration"/>
    <property type="evidence" value="ECO:0007669"/>
    <property type="project" value="UniProtKB-KW"/>
</dbReference>
<dbReference type="SUPFAM" id="SSF57756">
    <property type="entry name" value="Retrovirus zinc finger-like domains"/>
    <property type="match status" value="1"/>
</dbReference>
<dbReference type="Pfam" id="PF14223">
    <property type="entry name" value="Retrotran_gag_2"/>
    <property type="match status" value="1"/>
</dbReference>
<dbReference type="PROSITE" id="PS50158">
    <property type="entry name" value="ZF_CCHC"/>
    <property type="match status" value="1"/>
</dbReference>
<feature type="compositionally biased region" description="Basic and acidic residues" evidence="19">
    <location>
        <begin position="8"/>
        <end position="19"/>
    </location>
</feature>
<evidence type="ECO:0000256" key="19">
    <source>
        <dbReference type="SAM" id="MobiDB-lite"/>
    </source>
</evidence>
<dbReference type="Pfam" id="PF13976">
    <property type="entry name" value="gag_pre-integrs"/>
    <property type="match status" value="1"/>
</dbReference>
<keyword evidence="18" id="KW-0863">Zinc-finger</keyword>
<dbReference type="GO" id="GO:0006508">
    <property type="term" value="P:proteolysis"/>
    <property type="evidence" value="ECO:0007669"/>
    <property type="project" value="UniProtKB-KW"/>
</dbReference>
<dbReference type="InterPro" id="IPR036397">
    <property type="entry name" value="RNaseH_sf"/>
</dbReference>
<dbReference type="Pfam" id="PF00098">
    <property type="entry name" value="zf-CCHC"/>
    <property type="match status" value="1"/>
</dbReference>
<dbReference type="Pfam" id="PF00665">
    <property type="entry name" value="rve"/>
    <property type="match status" value="1"/>
</dbReference>
<evidence type="ECO:0000256" key="16">
    <source>
        <dbReference type="ARBA" id="ARBA00023172"/>
    </source>
</evidence>
<proteinExistence type="predicted"/>
<evidence type="ECO:0000259" key="20">
    <source>
        <dbReference type="PROSITE" id="PS50158"/>
    </source>
</evidence>
<keyword evidence="9" id="KW-0378">Hydrolase</keyword>
<keyword evidence="6" id="KW-0547">Nucleotide-binding</keyword>
<dbReference type="Gene3D" id="4.10.60.10">
    <property type="entry name" value="Zinc finger, CCHC-type"/>
    <property type="match status" value="1"/>
</dbReference>
<accession>A0AAV7X3L7</accession>
<dbReference type="GO" id="GO:0006310">
    <property type="term" value="P:DNA recombination"/>
    <property type="evidence" value="ECO:0007669"/>
    <property type="project" value="UniProtKB-KW"/>
</dbReference>
<evidence type="ECO:0000256" key="14">
    <source>
        <dbReference type="ARBA" id="ARBA00022932"/>
    </source>
</evidence>
<dbReference type="GO" id="GO:0003964">
    <property type="term" value="F:RNA-directed DNA polymerase activity"/>
    <property type="evidence" value="ECO:0007669"/>
    <property type="project" value="UniProtKB-KW"/>
</dbReference>
<evidence type="ECO:0000256" key="9">
    <source>
        <dbReference type="ARBA" id="ARBA00022801"/>
    </source>
</evidence>
<dbReference type="InterPro" id="IPR039537">
    <property type="entry name" value="Retrotran_Ty1/copia-like"/>
</dbReference>
<dbReference type="InterPro" id="IPR013103">
    <property type="entry name" value="RVT_2"/>
</dbReference>
<feature type="domain" description="CCHC-type" evidence="20">
    <location>
        <begin position="240"/>
        <end position="256"/>
    </location>
</feature>
<dbReference type="GO" id="GO:0004190">
    <property type="term" value="F:aspartic-type endopeptidase activity"/>
    <property type="evidence" value="ECO:0007669"/>
    <property type="project" value="UniProtKB-KW"/>
</dbReference>
<evidence type="ECO:0000256" key="1">
    <source>
        <dbReference type="ARBA" id="ARBA00002180"/>
    </source>
</evidence>
<keyword evidence="13" id="KW-0695">RNA-directed DNA polymerase</keyword>